<gene>
    <name evidence="1" type="ORF">SDC9_193491</name>
</gene>
<evidence type="ECO:0000313" key="1">
    <source>
        <dbReference type="EMBL" id="MPN45912.1"/>
    </source>
</evidence>
<dbReference type="AlphaFoldDB" id="A0A645I575"/>
<name>A0A645I575_9ZZZZ</name>
<accession>A0A645I575</accession>
<proteinExistence type="predicted"/>
<comment type="caution">
    <text evidence="1">The sequence shown here is derived from an EMBL/GenBank/DDBJ whole genome shotgun (WGS) entry which is preliminary data.</text>
</comment>
<sequence length="68" mass="7879">MTAGYIDITPVSIQNTHLEYLPVVVSLLRRQRIDKFAVFYLVFEQLRPIVRMNTLFKQVSLLPNGSDL</sequence>
<protein>
    <submittedName>
        <fullName evidence="1">Uncharacterized protein</fullName>
    </submittedName>
</protein>
<dbReference type="EMBL" id="VSSQ01106144">
    <property type="protein sequence ID" value="MPN45912.1"/>
    <property type="molecule type" value="Genomic_DNA"/>
</dbReference>
<organism evidence="1">
    <name type="scientific">bioreactor metagenome</name>
    <dbReference type="NCBI Taxonomy" id="1076179"/>
    <lineage>
        <taxon>unclassified sequences</taxon>
        <taxon>metagenomes</taxon>
        <taxon>ecological metagenomes</taxon>
    </lineage>
</organism>
<reference evidence="1" key="1">
    <citation type="submission" date="2019-08" db="EMBL/GenBank/DDBJ databases">
        <authorList>
            <person name="Kucharzyk K."/>
            <person name="Murdoch R.W."/>
            <person name="Higgins S."/>
            <person name="Loffler F."/>
        </authorList>
    </citation>
    <scope>NUCLEOTIDE SEQUENCE</scope>
</reference>